<comment type="caution">
    <text evidence="2">The sequence shown here is derived from an EMBL/GenBank/DDBJ whole genome shotgun (WGS) entry which is preliminary data.</text>
</comment>
<dbReference type="Proteomes" id="UP001257909">
    <property type="component" value="Unassembled WGS sequence"/>
</dbReference>
<dbReference type="Pfam" id="PF03544">
    <property type="entry name" value="TonB_C"/>
    <property type="match status" value="1"/>
</dbReference>
<dbReference type="EMBL" id="JAVDWR010000001">
    <property type="protein sequence ID" value="MDR7119884.1"/>
    <property type="molecule type" value="Genomic_DNA"/>
</dbReference>
<dbReference type="RefSeq" id="WP_310274786.1">
    <property type="nucleotide sequence ID" value="NZ_JAVDWR010000001.1"/>
</dbReference>
<dbReference type="SUPFAM" id="SSF74653">
    <property type="entry name" value="TolA/TonB C-terminal domain"/>
    <property type="match status" value="1"/>
</dbReference>
<proteinExistence type="predicted"/>
<dbReference type="InterPro" id="IPR037682">
    <property type="entry name" value="TonB_C"/>
</dbReference>
<name>A0ABU1VVX6_9GAMM</name>
<protein>
    <recommendedName>
        <fullName evidence="1">TonB C-terminal domain-containing protein</fullName>
    </recommendedName>
</protein>
<sequence>MARKGVAGCAVFKVIIDKEGETESVELMNSVPAKGIAKGATKVIKKWQWHNTTGKADSAEEKIMRLDFCMGGTTLAEAEARCQQQAQLECSE</sequence>
<dbReference type="PROSITE" id="PS52015">
    <property type="entry name" value="TONB_CTD"/>
    <property type="match status" value="1"/>
</dbReference>
<reference evidence="2 3" key="1">
    <citation type="submission" date="2023-07" db="EMBL/GenBank/DDBJ databases">
        <title>Sorghum-associated microbial communities from plants grown in Nebraska, USA.</title>
        <authorList>
            <person name="Schachtman D."/>
        </authorList>
    </citation>
    <scope>NUCLEOTIDE SEQUENCE [LARGE SCALE GENOMIC DNA]</scope>
    <source>
        <strain evidence="2 3">4138</strain>
    </source>
</reference>
<evidence type="ECO:0000259" key="1">
    <source>
        <dbReference type="PROSITE" id="PS52015"/>
    </source>
</evidence>
<organism evidence="2 3">
    <name type="scientific">Rheinheimera soli</name>
    <dbReference type="NCBI Taxonomy" id="443616"/>
    <lineage>
        <taxon>Bacteria</taxon>
        <taxon>Pseudomonadati</taxon>
        <taxon>Pseudomonadota</taxon>
        <taxon>Gammaproteobacteria</taxon>
        <taxon>Chromatiales</taxon>
        <taxon>Chromatiaceae</taxon>
        <taxon>Rheinheimera</taxon>
    </lineage>
</organism>
<keyword evidence="3" id="KW-1185">Reference proteome</keyword>
<gene>
    <name evidence="2" type="ORF">J2W69_000799</name>
</gene>
<dbReference type="Gene3D" id="3.30.1150.10">
    <property type="match status" value="1"/>
</dbReference>
<accession>A0ABU1VVX6</accession>
<evidence type="ECO:0000313" key="3">
    <source>
        <dbReference type="Proteomes" id="UP001257909"/>
    </source>
</evidence>
<feature type="domain" description="TonB C-terminal" evidence="1">
    <location>
        <begin position="1"/>
        <end position="77"/>
    </location>
</feature>
<evidence type="ECO:0000313" key="2">
    <source>
        <dbReference type="EMBL" id="MDR7119884.1"/>
    </source>
</evidence>